<name>A0A9X2B3S9_9BACL</name>
<evidence type="ECO:0000256" key="1">
    <source>
        <dbReference type="SAM" id="MobiDB-lite"/>
    </source>
</evidence>
<reference evidence="3" key="1">
    <citation type="submission" date="2022-04" db="EMBL/GenBank/DDBJ databases">
        <title>Paenibacillus mangrovi sp. nov., a novel endophytic bacterium isolated from bark of Kandelia candel.</title>
        <authorList>
            <person name="Tuo L."/>
        </authorList>
    </citation>
    <scope>NUCLEOTIDE SEQUENCE</scope>
    <source>
        <strain evidence="3">KQZ6P-2</strain>
    </source>
</reference>
<keyword evidence="4" id="KW-1185">Reference proteome</keyword>
<dbReference type="EMBL" id="JALIRP010000007">
    <property type="protein sequence ID" value="MCJ8013756.1"/>
    <property type="molecule type" value="Genomic_DNA"/>
</dbReference>
<sequence length="248" mass="27743">MKRNQPSFAQRIRLRPIVLTAIVPLILIACSLYFLNIPEPVDRVVEADAVLNGVVQQENEAPYEESKNEMFTHQKEPEKPLQVNEDKETTTPAVKFQKPATVSTHYEGKGITAIGDSVMLDAAPLLEKKLPGIVVDGKVGRQMRQAADVVERLKAQGRLGDRIIIELGTNGSFNKKLLRNLLHSLGEDKQIILVNTRVPRKWQDTVNRDISEVSNEFGNATVVDWYAASEGRMRRPVKGMPCAGLFLY</sequence>
<evidence type="ECO:0000313" key="4">
    <source>
        <dbReference type="Proteomes" id="UP001139347"/>
    </source>
</evidence>
<dbReference type="AlphaFoldDB" id="A0A9X2B3S9"/>
<keyword evidence="2" id="KW-0472">Membrane</keyword>
<accession>A0A9X2B3S9</accession>
<organism evidence="3 4">
    <name type="scientific">Paenibacillus mangrovi</name>
    <dbReference type="NCBI Taxonomy" id="2931978"/>
    <lineage>
        <taxon>Bacteria</taxon>
        <taxon>Bacillati</taxon>
        <taxon>Bacillota</taxon>
        <taxon>Bacilli</taxon>
        <taxon>Bacillales</taxon>
        <taxon>Paenibacillaceae</taxon>
        <taxon>Paenibacillus</taxon>
    </lineage>
</organism>
<gene>
    <name evidence="3" type="ORF">MUG84_18680</name>
</gene>
<feature type="compositionally biased region" description="Basic and acidic residues" evidence="1">
    <location>
        <begin position="64"/>
        <end position="89"/>
    </location>
</feature>
<dbReference type="SUPFAM" id="SSF52266">
    <property type="entry name" value="SGNH hydrolase"/>
    <property type="match status" value="1"/>
</dbReference>
<dbReference type="RefSeq" id="WP_244727545.1">
    <property type="nucleotide sequence ID" value="NZ_JALIRP010000007.1"/>
</dbReference>
<proteinExistence type="predicted"/>
<comment type="caution">
    <text evidence="3">The sequence shown here is derived from an EMBL/GenBank/DDBJ whole genome shotgun (WGS) entry which is preliminary data.</text>
</comment>
<feature type="region of interest" description="Disordered" evidence="1">
    <location>
        <begin position="59"/>
        <end position="91"/>
    </location>
</feature>
<dbReference type="Proteomes" id="UP001139347">
    <property type="component" value="Unassembled WGS sequence"/>
</dbReference>
<keyword evidence="2" id="KW-1133">Transmembrane helix</keyword>
<keyword evidence="2" id="KW-0812">Transmembrane</keyword>
<evidence type="ECO:0000256" key="2">
    <source>
        <dbReference type="SAM" id="Phobius"/>
    </source>
</evidence>
<evidence type="ECO:0000313" key="3">
    <source>
        <dbReference type="EMBL" id="MCJ8013756.1"/>
    </source>
</evidence>
<dbReference type="PROSITE" id="PS51257">
    <property type="entry name" value="PROKAR_LIPOPROTEIN"/>
    <property type="match status" value="1"/>
</dbReference>
<protein>
    <submittedName>
        <fullName evidence="3">Uncharacterized protein</fullName>
    </submittedName>
</protein>
<feature type="transmembrane region" description="Helical" evidence="2">
    <location>
        <begin position="12"/>
        <end position="35"/>
    </location>
</feature>